<dbReference type="EMBL" id="CP027116">
    <property type="protein sequence ID" value="AVM23483.1"/>
    <property type="molecule type" value="Genomic_DNA"/>
</dbReference>
<name>A0AAD0HLH0_BACPU</name>
<evidence type="ECO:0000256" key="1">
    <source>
        <dbReference type="SAM" id="Phobius"/>
    </source>
</evidence>
<feature type="transmembrane region" description="Helical" evidence="1">
    <location>
        <begin position="40"/>
        <end position="60"/>
    </location>
</feature>
<proteinExistence type="predicted"/>
<accession>A0AAD0HLH0</accession>
<protein>
    <submittedName>
        <fullName evidence="2">Uncharacterized protein</fullName>
    </submittedName>
</protein>
<evidence type="ECO:0000313" key="3">
    <source>
        <dbReference type="Proteomes" id="UP000264960"/>
    </source>
</evidence>
<sequence length="148" mass="16553">MQHHAYSRTSAVLSIFLPAVLICLFFLWSLYTLMSSGPEPLAVLGVYTLPILMLSSITGLNQPTQVIISEDKLKIGAFGRWHTYAVSDIKGKLFIKPYPHIGKVYVRIGPARIFGGRYWISSEMSEYKQLVQTLQDFAKGDEKEGAAI</sequence>
<keyword evidence="1" id="KW-0472">Membrane</keyword>
<organism evidence="2 3">
    <name type="scientific">Bacillus pumilus</name>
    <name type="common">Bacillus mesentericus</name>
    <dbReference type="NCBI Taxonomy" id="1408"/>
    <lineage>
        <taxon>Bacteria</taxon>
        <taxon>Bacillati</taxon>
        <taxon>Bacillota</taxon>
        <taxon>Bacilli</taxon>
        <taxon>Bacillales</taxon>
        <taxon>Bacillaceae</taxon>
        <taxon>Bacillus</taxon>
    </lineage>
</organism>
<gene>
    <name evidence="2" type="ORF">C5695_06445</name>
</gene>
<keyword evidence="1" id="KW-0812">Transmembrane</keyword>
<dbReference type="AlphaFoldDB" id="A0AAD0HLH0"/>
<dbReference type="RefSeq" id="WP_117730016.1">
    <property type="nucleotide sequence ID" value="NZ_CP027116.1"/>
</dbReference>
<evidence type="ECO:0000313" key="2">
    <source>
        <dbReference type="EMBL" id="AVM23483.1"/>
    </source>
</evidence>
<dbReference type="Proteomes" id="UP000264960">
    <property type="component" value="Chromosome"/>
</dbReference>
<feature type="transmembrane region" description="Helical" evidence="1">
    <location>
        <begin position="12"/>
        <end position="34"/>
    </location>
</feature>
<reference evidence="2 3" key="1">
    <citation type="submission" date="2018-02" db="EMBL/GenBank/DDBJ databases">
        <title>The complete genome of two Bacillus pumilus strains from Cuatro Cienegas, Coahuila, Mexico.</title>
        <authorList>
            <person name="Zarza E."/>
            <person name="Alcaraz L.D."/>
            <person name="Aguilar-Salinas B."/>
            <person name="Islas A."/>
            <person name="Olmedo-Alvarez G."/>
        </authorList>
    </citation>
    <scope>NUCLEOTIDE SEQUENCE [LARGE SCALE GENOMIC DNA]</scope>
    <source>
        <strain evidence="2 3">145</strain>
    </source>
</reference>
<keyword evidence="1" id="KW-1133">Transmembrane helix</keyword>